<dbReference type="EMBL" id="CBFW010000319">
    <property type="protein sequence ID" value="CDC75738.1"/>
    <property type="molecule type" value="Genomic_DNA"/>
</dbReference>
<name>R6TQL3_9BACT</name>
<dbReference type="Pfam" id="PF12725">
    <property type="entry name" value="DUF3810"/>
    <property type="match status" value="1"/>
</dbReference>
<protein>
    <recommendedName>
        <fullName evidence="4">DUF3810 domain-containing protein</fullName>
    </recommendedName>
</protein>
<evidence type="ECO:0008006" key="4">
    <source>
        <dbReference type="Google" id="ProtNLM"/>
    </source>
</evidence>
<feature type="transmembrane region" description="Helical" evidence="1">
    <location>
        <begin position="63"/>
        <end position="91"/>
    </location>
</feature>
<proteinExistence type="predicted"/>
<dbReference type="InterPro" id="IPR024294">
    <property type="entry name" value="DUF3810"/>
</dbReference>
<evidence type="ECO:0000313" key="2">
    <source>
        <dbReference type="EMBL" id="CDC75738.1"/>
    </source>
</evidence>
<keyword evidence="1" id="KW-1133">Transmembrane helix</keyword>
<comment type="caution">
    <text evidence="2">The sequence shown here is derived from an EMBL/GenBank/DDBJ whole genome shotgun (WGS) entry which is preliminary data.</text>
</comment>
<keyword evidence="1" id="KW-0812">Transmembrane</keyword>
<evidence type="ECO:0000256" key="1">
    <source>
        <dbReference type="SAM" id="Phobius"/>
    </source>
</evidence>
<organism evidence="2 3">
    <name type="scientific">Candidatus Colimorpha enterica</name>
    <dbReference type="NCBI Taxonomy" id="3083063"/>
    <lineage>
        <taxon>Bacteria</taxon>
        <taxon>Pseudomonadati</taxon>
        <taxon>Bacteroidota</taxon>
        <taxon>Bacteroidia</taxon>
        <taxon>Bacteroidales</taxon>
        <taxon>Candidatus Colimorpha</taxon>
    </lineage>
</organism>
<evidence type="ECO:0000313" key="3">
    <source>
        <dbReference type="Proteomes" id="UP000017938"/>
    </source>
</evidence>
<feature type="transmembrane region" description="Helical" evidence="1">
    <location>
        <begin position="21"/>
        <end position="43"/>
    </location>
</feature>
<keyword evidence="1" id="KW-0472">Membrane</keyword>
<dbReference type="Proteomes" id="UP000017938">
    <property type="component" value="Unassembled WGS sequence"/>
</dbReference>
<sequence>MKKIKDFFKKLNECTPKPAKVLFVLALISLILKIAFSLSPVFSDFYNRYPGAFFRMINAKLTGWFPFSLAETILMLMPLIVTVLVVMIIKVSKKTLRDMVKMMMSLLAALAFFFTSFTFTFAAGYSGTSLDEKLGISRQKVSADELYETAKILLDGISEVSGQIEFRYGSSSVMPYTLDEMNRLLQDAYIEASKDYSFLPAFRTRVKYVVMSEPMTYTHISGVYTYFTGESNINTNFPDYTLPYTAAHELAHQRGISKEDEANFIAFLVCLKSDDPYIRYSGFMSVYEYVISALYRADKDKYTALLSETDSRLRYEMIAYNDFFEKYRDNVAADISGTINDTYLASQGQKEGSRSYGMVVDLAVAYYKGK</sequence>
<dbReference type="AlphaFoldDB" id="R6TQL3"/>
<feature type="transmembrane region" description="Helical" evidence="1">
    <location>
        <begin position="103"/>
        <end position="125"/>
    </location>
</feature>
<reference evidence="2" key="1">
    <citation type="submission" date="2012-11" db="EMBL/GenBank/DDBJ databases">
        <title>Dependencies among metagenomic species, viruses, plasmids and units of genetic variation.</title>
        <authorList>
            <person name="Nielsen H.B."/>
            <person name="Almeida M."/>
            <person name="Juncker A.S."/>
            <person name="Rasmussen S."/>
            <person name="Li J."/>
            <person name="Sunagawa S."/>
            <person name="Plichta D."/>
            <person name="Gautier L."/>
            <person name="Le Chatelier E."/>
            <person name="Peletier E."/>
            <person name="Bonde I."/>
            <person name="Nielsen T."/>
            <person name="Manichanh C."/>
            <person name="Arumugam M."/>
            <person name="Batto J."/>
            <person name="Santos M.B.Q.D."/>
            <person name="Blom N."/>
            <person name="Borruel N."/>
            <person name="Burgdorf K.S."/>
            <person name="Boumezbeur F."/>
            <person name="Casellas F."/>
            <person name="Dore J."/>
            <person name="Guarner F."/>
            <person name="Hansen T."/>
            <person name="Hildebrand F."/>
            <person name="Kaas R.S."/>
            <person name="Kennedy S."/>
            <person name="Kristiansen K."/>
            <person name="Kultima J.R."/>
            <person name="Leonard P."/>
            <person name="Levenez F."/>
            <person name="Lund O."/>
            <person name="Moumen B."/>
            <person name="Le Paslier D."/>
            <person name="Pons N."/>
            <person name="Pedersen O."/>
            <person name="Prifti E."/>
            <person name="Qin J."/>
            <person name="Raes J."/>
            <person name="Tap J."/>
            <person name="Tims S."/>
            <person name="Ussery D.W."/>
            <person name="Yamada T."/>
            <person name="MetaHit consortium"/>
            <person name="Renault P."/>
            <person name="Sicheritz-Ponten T."/>
            <person name="Bork P."/>
            <person name="Wang J."/>
            <person name="Brunak S."/>
            <person name="Ehrlich S.D."/>
        </authorList>
    </citation>
    <scope>NUCLEOTIDE SEQUENCE [LARGE SCALE GENOMIC DNA]</scope>
</reference>
<gene>
    <name evidence="2" type="ORF">BN580_01936</name>
</gene>
<accession>R6TQL3</accession>